<protein>
    <submittedName>
        <fullName evidence="2">Serine/threonine protein phosphatase 1</fullName>
    </submittedName>
</protein>
<evidence type="ECO:0000259" key="1">
    <source>
        <dbReference type="Pfam" id="PF00149"/>
    </source>
</evidence>
<dbReference type="InterPro" id="IPR029052">
    <property type="entry name" value="Metallo-depent_PP-like"/>
</dbReference>
<dbReference type="PANTHER" id="PTHR42850:SF4">
    <property type="entry name" value="ZINC-DEPENDENT ENDOPOLYPHOSPHATASE"/>
    <property type="match status" value="1"/>
</dbReference>
<dbReference type="OrthoDB" id="384253at2"/>
<sequence>MRKLVISDIHGCYDEFKELLNKVKYIPSEDQLILLGDYCDRGPKSKEVIEQVRRLVQQGNVIALRGNHDQLFIDAMENNENAIWMENGGISTIKSYVGKDWFKMGFNYPEYNRAKAFIKMYYQHHIDFLKSLPLYAEDDRHLFVHAGIDPAYSGDLQSHPDNIFLWGTKQFIGNDHQLNKTVVFGHIPTKRIHESTDIWFGNKKIGLDGGCYFGYQLNCLEIKNNRYKPFDIQINKSLYARVLRFCHKLKQLYITKVKDRIERA</sequence>
<dbReference type="InterPro" id="IPR004843">
    <property type="entry name" value="Calcineurin-like_PHP"/>
</dbReference>
<dbReference type="CDD" id="cd00144">
    <property type="entry name" value="MPP_PPP_family"/>
    <property type="match status" value="1"/>
</dbReference>
<reference evidence="2 3" key="1">
    <citation type="submission" date="2016-10" db="EMBL/GenBank/DDBJ databases">
        <authorList>
            <person name="de Groot N.N."/>
        </authorList>
    </citation>
    <scope>NUCLEOTIDE SEQUENCE [LARGE SCALE GENOMIC DNA]</scope>
    <source>
        <strain evidence="2 3">DSM 28129</strain>
    </source>
</reference>
<dbReference type="EMBL" id="FNBG01000032">
    <property type="protein sequence ID" value="SDG26283.1"/>
    <property type="molecule type" value="Genomic_DNA"/>
</dbReference>
<dbReference type="Proteomes" id="UP000198972">
    <property type="component" value="Unassembled WGS sequence"/>
</dbReference>
<dbReference type="Gene3D" id="3.60.21.10">
    <property type="match status" value="1"/>
</dbReference>
<dbReference type="InterPro" id="IPR050126">
    <property type="entry name" value="Ap4A_hydrolase"/>
</dbReference>
<dbReference type="RefSeq" id="WP_091235201.1">
    <property type="nucleotide sequence ID" value="NZ_FNBG01000032.1"/>
</dbReference>
<dbReference type="GO" id="GO:0016791">
    <property type="term" value="F:phosphatase activity"/>
    <property type="evidence" value="ECO:0007669"/>
    <property type="project" value="TreeGrafter"/>
</dbReference>
<evidence type="ECO:0000313" key="3">
    <source>
        <dbReference type="Proteomes" id="UP000198972"/>
    </source>
</evidence>
<dbReference type="GO" id="GO:0005737">
    <property type="term" value="C:cytoplasm"/>
    <property type="evidence" value="ECO:0007669"/>
    <property type="project" value="TreeGrafter"/>
</dbReference>
<feature type="domain" description="Calcineurin-like phosphoesterase" evidence="1">
    <location>
        <begin position="1"/>
        <end position="199"/>
    </location>
</feature>
<name>A0A1G7STC8_9BACL</name>
<dbReference type="PANTHER" id="PTHR42850">
    <property type="entry name" value="METALLOPHOSPHOESTERASE"/>
    <property type="match status" value="1"/>
</dbReference>
<gene>
    <name evidence="2" type="ORF">SAMN04488542_1327</name>
</gene>
<dbReference type="AlphaFoldDB" id="A0A1G7STC8"/>
<dbReference type="SUPFAM" id="SSF56300">
    <property type="entry name" value="Metallo-dependent phosphatases"/>
    <property type="match status" value="1"/>
</dbReference>
<dbReference type="STRING" id="670482.SAMN04488542_1327"/>
<evidence type="ECO:0000313" key="2">
    <source>
        <dbReference type="EMBL" id="SDG26283.1"/>
    </source>
</evidence>
<dbReference type="GO" id="GO:0008803">
    <property type="term" value="F:bis(5'-nucleosyl)-tetraphosphatase (symmetrical) activity"/>
    <property type="evidence" value="ECO:0007669"/>
    <property type="project" value="TreeGrafter"/>
</dbReference>
<accession>A0A1G7STC8</accession>
<organism evidence="2 3">
    <name type="scientific">Fontibacillus panacisegetis</name>
    <dbReference type="NCBI Taxonomy" id="670482"/>
    <lineage>
        <taxon>Bacteria</taxon>
        <taxon>Bacillati</taxon>
        <taxon>Bacillota</taxon>
        <taxon>Bacilli</taxon>
        <taxon>Bacillales</taxon>
        <taxon>Paenibacillaceae</taxon>
        <taxon>Fontibacillus</taxon>
    </lineage>
</organism>
<dbReference type="GO" id="GO:0110154">
    <property type="term" value="P:RNA decapping"/>
    <property type="evidence" value="ECO:0007669"/>
    <property type="project" value="TreeGrafter"/>
</dbReference>
<proteinExistence type="predicted"/>
<dbReference type="Pfam" id="PF00149">
    <property type="entry name" value="Metallophos"/>
    <property type="match status" value="1"/>
</dbReference>
<keyword evidence="3" id="KW-1185">Reference proteome</keyword>